<dbReference type="PROSITE" id="PS51257">
    <property type="entry name" value="PROKAR_LIPOPROTEIN"/>
    <property type="match status" value="1"/>
</dbReference>
<organism evidence="3 4">
    <name type="scientific">Candidatus Fokinia crypta</name>
    <dbReference type="NCBI Taxonomy" id="1920990"/>
    <lineage>
        <taxon>Bacteria</taxon>
        <taxon>Pseudomonadati</taxon>
        <taxon>Pseudomonadota</taxon>
        <taxon>Alphaproteobacteria</taxon>
        <taxon>Rickettsiales</taxon>
        <taxon>Candidatus Midichloriaceae</taxon>
        <taxon>Candidatus Fokinia</taxon>
    </lineage>
</organism>
<dbReference type="PANTHER" id="PTHR30035:SF3">
    <property type="entry name" value="INTERMEMBRANE PHOSPHOLIPID TRANSPORT SYSTEM LIPOPROTEIN MLAA"/>
    <property type="match status" value="1"/>
</dbReference>
<keyword evidence="2" id="KW-0732">Signal</keyword>
<name>A0ABZ0UT19_9RICK</name>
<dbReference type="RefSeq" id="WP_323722146.1">
    <property type="nucleotide sequence ID" value="NZ_CP110343.1"/>
</dbReference>
<reference evidence="3" key="1">
    <citation type="submission" date="2022-10" db="EMBL/GenBank/DDBJ databases">
        <title>Host association and intracellularity evolved multiple times independently in the Rickettsiales.</title>
        <authorList>
            <person name="Castelli M."/>
            <person name="Nardi T."/>
            <person name="Gammuto L."/>
            <person name="Bellinzona G."/>
            <person name="Sabaneyeva E."/>
            <person name="Potekhin A."/>
            <person name="Serra V."/>
            <person name="Petroni G."/>
            <person name="Sassera D."/>
        </authorList>
    </citation>
    <scope>NUCLEOTIDE SEQUENCE [LARGE SCALE GENOMIC DNA]</scope>
    <source>
        <strain evidence="3">US_Bl 11III1</strain>
    </source>
</reference>
<dbReference type="Pfam" id="PF04333">
    <property type="entry name" value="MlaA"/>
    <property type="match status" value="1"/>
</dbReference>
<dbReference type="Proteomes" id="UP001325140">
    <property type="component" value="Chromosome"/>
</dbReference>
<dbReference type="PANTHER" id="PTHR30035">
    <property type="entry name" value="LIPOPROTEIN VACJ-RELATED"/>
    <property type="match status" value="1"/>
</dbReference>
<keyword evidence="3" id="KW-0449">Lipoprotein</keyword>
<keyword evidence="4" id="KW-1185">Reference proteome</keyword>
<sequence length="232" mass="25434">MLGKIVVAFTFLCGCFSTLHRAVAVEDSCCKMNDMCENSHRSVMTFNTIVSDKMLFPVAKAVRGSNKEYHRGCIHNFFYNLREPLYALNGLLQGDLRSASQSMCRFMFNTTVGLLGTIDVASKIGIPEIRNGFAVTFTKWGIRAGNYNVIPLFGPSCSRDTFALAMDFILDPLNLVLPIGALIAVSAGETIVAVDENLDIIHDINDISLDQYAALKAAYVVKYGLQADKVNG</sequence>
<accession>A0ABZ0UT19</accession>
<evidence type="ECO:0000313" key="4">
    <source>
        <dbReference type="Proteomes" id="UP001325140"/>
    </source>
</evidence>
<gene>
    <name evidence="3" type="ORF">Fokcrypt_00715</name>
</gene>
<proteinExistence type="inferred from homology"/>
<protein>
    <submittedName>
        <fullName evidence="3">MlaA family lipoprotein</fullName>
    </submittedName>
</protein>
<evidence type="ECO:0000256" key="2">
    <source>
        <dbReference type="ARBA" id="ARBA00022729"/>
    </source>
</evidence>
<dbReference type="EMBL" id="CP110343">
    <property type="protein sequence ID" value="WPX98174.1"/>
    <property type="molecule type" value="Genomic_DNA"/>
</dbReference>
<dbReference type="PRINTS" id="PR01805">
    <property type="entry name" value="VACJLIPOPROT"/>
</dbReference>
<evidence type="ECO:0000313" key="3">
    <source>
        <dbReference type="EMBL" id="WPX98174.1"/>
    </source>
</evidence>
<evidence type="ECO:0000256" key="1">
    <source>
        <dbReference type="ARBA" id="ARBA00010634"/>
    </source>
</evidence>
<comment type="similarity">
    <text evidence="1">Belongs to the MlaA family.</text>
</comment>
<dbReference type="InterPro" id="IPR007428">
    <property type="entry name" value="MlaA"/>
</dbReference>